<gene>
    <name evidence="7" type="ORF">D0865_09804</name>
</gene>
<feature type="transmembrane region" description="Helical" evidence="6">
    <location>
        <begin position="119"/>
        <end position="140"/>
    </location>
</feature>
<reference evidence="7 8" key="1">
    <citation type="journal article" date="2018" name="BMC Genomics">
        <title>Genomic evidence for intraspecific hybridization in a clonal and extremely halotolerant yeast.</title>
        <authorList>
            <person name="Gostincar C."/>
            <person name="Stajich J.E."/>
            <person name="Zupancic J."/>
            <person name="Zalar P."/>
            <person name="Gunde-Cimerman N."/>
        </authorList>
    </citation>
    <scope>NUCLEOTIDE SEQUENCE [LARGE SCALE GENOMIC DNA]</scope>
    <source>
        <strain evidence="7 8">EXF-151</strain>
    </source>
</reference>
<evidence type="ECO:0000256" key="3">
    <source>
        <dbReference type="ARBA" id="ARBA00022989"/>
    </source>
</evidence>
<feature type="transmembrane region" description="Helical" evidence="6">
    <location>
        <begin position="20"/>
        <end position="39"/>
    </location>
</feature>
<keyword evidence="4 6" id="KW-0472">Membrane</keyword>
<dbReference type="VEuPathDB" id="FungiDB:BTJ68_04371"/>
<feature type="transmembrane region" description="Helical" evidence="6">
    <location>
        <begin position="76"/>
        <end position="98"/>
    </location>
</feature>
<evidence type="ECO:0008006" key="9">
    <source>
        <dbReference type="Google" id="ProtNLM"/>
    </source>
</evidence>
<feature type="transmembrane region" description="Helical" evidence="6">
    <location>
        <begin position="236"/>
        <end position="262"/>
    </location>
</feature>
<keyword evidence="2 6" id="KW-0812">Transmembrane</keyword>
<comment type="caution">
    <text evidence="7">The sequence shown here is derived from an EMBL/GenBank/DDBJ whole genome shotgun (WGS) entry which is preliminary data.</text>
</comment>
<dbReference type="OrthoDB" id="3358017at2759"/>
<dbReference type="PANTHER" id="PTHR31465:SF17">
    <property type="entry name" value="DOMAIN PROTEIN, PUTATIVE (AFU_ORTHOLOGUE AFUA_5G09900)-RELATED"/>
    <property type="match status" value="1"/>
</dbReference>
<dbReference type="Proteomes" id="UP000270230">
    <property type="component" value="Unassembled WGS sequence"/>
</dbReference>
<dbReference type="GO" id="GO:0016020">
    <property type="term" value="C:membrane"/>
    <property type="evidence" value="ECO:0007669"/>
    <property type="project" value="UniProtKB-SubCell"/>
</dbReference>
<dbReference type="InterPro" id="IPR007568">
    <property type="entry name" value="RTA1"/>
</dbReference>
<evidence type="ECO:0000256" key="1">
    <source>
        <dbReference type="ARBA" id="ARBA00004141"/>
    </source>
</evidence>
<evidence type="ECO:0000256" key="2">
    <source>
        <dbReference type="ARBA" id="ARBA00022692"/>
    </source>
</evidence>
<protein>
    <recommendedName>
        <fullName evidence="9">RTA1 domain protein</fullName>
    </recommendedName>
</protein>
<dbReference type="EMBL" id="QWIN01000922">
    <property type="protein sequence ID" value="RMY45600.1"/>
    <property type="molecule type" value="Genomic_DNA"/>
</dbReference>
<dbReference type="AlphaFoldDB" id="A0A3M7C1C8"/>
<feature type="region of interest" description="Disordered" evidence="5">
    <location>
        <begin position="272"/>
        <end position="327"/>
    </location>
</feature>
<sequence length="327" mass="37127">MDVQTVDGHVVWITYTPSKGAAWAFLVMFAIATVGHFFLMCPYRAGYFIPMVIGGIMETCSYYGRAWLSENKNNFSAFVLYNLLNIPAPVFISMTLYLSLGRIIRALEARDQASMGPKAITAIFVINDIICFCLQIAGVGLQATTDSHVREIGGHVVLAGMIFQILVFAWFVIIAYRFHSAMKHNPTSIASDPRIPSIGKHMWVIYASSGCIMLRNLVRAIEYGQGGGGSIASNEVFLYVFDGALMLIVMAVYLVIHPGLLLRKIRKSKPRDEEANMSWLKRRKIQKQRKRDKKQQEKDEKQRRKDEKQTKKDEKQQRKAEKKARRP</sequence>
<organism evidence="7 8">
    <name type="scientific">Hortaea werneckii</name>
    <name type="common">Black yeast</name>
    <name type="synonym">Cladosporium werneckii</name>
    <dbReference type="NCBI Taxonomy" id="91943"/>
    <lineage>
        <taxon>Eukaryota</taxon>
        <taxon>Fungi</taxon>
        <taxon>Dikarya</taxon>
        <taxon>Ascomycota</taxon>
        <taxon>Pezizomycotina</taxon>
        <taxon>Dothideomycetes</taxon>
        <taxon>Dothideomycetidae</taxon>
        <taxon>Mycosphaerellales</taxon>
        <taxon>Teratosphaeriaceae</taxon>
        <taxon>Hortaea</taxon>
    </lineage>
</organism>
<feature type="transmembrane region" description="Helical" evidence="6">
    <location>
        <begin position="46"/>
        <end position="64"/>
    </location>
</feature>
<comment type="subcellular location">
    <subcellularLocation>
        <location evidence="1">Membrane</location>
        <topology evidence="1">Multi-pass membrane protein</topology>
    </subcellularLocation>
</comment>
<accession>A0A3M7C1C8</accession>
<feature type="transmembrane region" description="Helical" evidence="6">
    <location>
        <begin position="152"/>
        <end position="176"/>
    </location>
</feature>
<dbReference type="Pfam" id="PF04479">
    <property type="entry name" value="RTA1"/>
    <property type="match status" value="1"/>
</dbReference>
<evidence type="ECO:0000256" key="5">
    <source>
        <dbReference type="SAM" id="MobiDB-lite"/>
    </source>
</evidence>
<keyword evidence="3 6" id="KW-1133">Transmembrane helix</keyword>
<proteinExistence type="predicted"/>
<feature type="compositionally biased region" description="Basic residues" evidence="5">
    <location>
        <begin position="280"/>
        <end position="293"/>
    </location>
</feature>
<evidence type="ECO:0000256" key="6">
    <source>
        <dbReference type="SAM" id="Phobius"/>
    </source>
</evidence>
<dbReference type="PANTHER" id="PTHR31465">
    <property type="entry name" value="PROTEIN RTA1-RELATED"/>
    <property type="match status" value="1"/>
</dbReference>
<evidence type="ECO:0000256" key="4">
    <source>
        <dbReference type="ARBA" id="ARBA00023136"/>
    </source>
</evidence>
<evidence type="ECO:0000313" key="7">
    <source>
        <dbReference type="EMBL" id="RMY45600.1"/>
    </source>
</evidence>
<name>A0A3M7C1C8_HORWE</name>
<evidence type="ECO:0000313" key="8">
    <source>
        <dbReference type="Proteomes" id="UP000270230"/>
    </source>
</evidence>
<feature type="transmembrane region" description="Helical" evidence="6">
    <location>
        <begin position="203"/>
        <end position="221"/>
    </location>
</feature>
<feature type="compositionally biased region" description="Basic and acidic residues" evidence="5">
    <location>
        <begin position="294"/>
        <end position="319"/>
    </location>
</feature>